<evidence type="ECO:0000256" key="2">
    <source>
        <dbReference type="ARBA" id="ARBA00023304"/>
    </source>
</evidence>
<organism evidence="3 4">
    <name type="scientific">Qipengyuania gaetbuli</name>
    <dbReference type="NCBI Taxonomy" id="266952"/>
    <lineage>
        <taxon>Bacteria</taxon>
        <taxon>Pseudomonadati</taxon>
        <taxon>Pseudomonadota</taxon>
        <taxon>Alphaproteobacteria</taxon>
        <taxon>Sphingomonadales</taxon>
        <taxon>Erythrobacteraceae</taxon>
        <taxon>Qipengyuania</taxon>
    </lineage>
</organism>
<comment type="similarity">
    <text evidence="1">Belongs to the class-IV pyridoxal-phosphate-dependent aminotransferase family.</text>
</comment>
<keyword evidence="2" id="KW-0028">Amino-acid biosynthesis</keyword>
<dbReference type="GO" id="GO:0009082">
    <property type="term" value="P:branched-chain amino acid biosynthetic process"/>
    <property type="evidence" value="ECO:0007669"/>
    <property type="project" value="UniProtKB-KW"/>
</dbReference>
<dbReference type="OrthoDB" id="272985at2"/>
<name>A0A844XY82_9SPHN</name>
<evidence type="ECO:0000256" key="1">
    <source>
        <dbReference type="ARBA" id="ARBA00009320"/>
    </source>
</evidence>
<dbReference type="GO" id="GO:0016787">
    <property type="term" value="F:hydrolase activity"/>
    <property type="evidence" value="ECO:0007669"/>
    <property type="project" value="UniProtKB-KW"/>
</dbReference>
<dbReference type="AlphaFoldDB" id="A0A844XY82"/>
<dbReference type="EMBL" id="WTYF01000004">
    <property type="protein sequence ID" value="MXO50516.1"/>
    <property type="molecule type" value="Genomic_DNA"/>
</dbReference>
<dbReference type="PANTHER" id="PTHR42743:SF11">
    <property type="entry name" value="AMINODEOXYCHORISMATE LYASE"/>
    <property type="match status" value="1"/>
</dbReference>
<dbReference type="Pfam" id="PF19798">
    <property type="entry name" value="Sulfotransfer_5"/>
    <property type="match status" value="1"/>
</dbReference>
<dbReference type="InterPro" id="IPR027417">
    <property type="entry name" value="P-loop_NTPase"/>
</dbReference>
<dbReference type="InterPro" id="IPR050571">
    <property type="entry name" value="Class-IV_PLP-Dep_Aminotrnsfr"/>
</dbReference>
<keyword evidence="2" id="KW-0100">Branched-chain amino acid biosynthesis</keyword>
<evidence type="ECO:0000313" key="3">
    <source>
        <dbReference type="EMBL" id="MXO50516.1"/>
    </source>
</evidence>
<dbReference type="SUPFAM" id="SSF52540">
    <property type="entry name" value="P-loop containing nucleoside triphosphate hydrolases"/>
    <property type="match status" value="1"/>
</dbReference>
<evidence type="ECO:0000313" key="4">
    <source>
        <dbReference type="Proteomes" id="UP000444185"/>
    </source>
</evidence>
<reference evidence="3 4" key="1">
    <citation type="submission" date="2019-12" db="EMBL/GenBank/DDBJ databases">
        <title>Genomic-based taxomic classification of the family Erythrobacteraceae.</title>
        <authorList>
            <person name="Xu L."/>
        </authorList>
    </citation>
    <scope>NUCLEOTIDE SEQUENCE [LARGE SCALE GENOMIC DNA]</scope>
    <source>
        <strain evidence="3 4">DSM 16225</strain>
    </source>
</reference>
<sequence length="236" mass="26474">MWSGPRNISTAMMRSFGARPDTFVSDEPFYGAYLKETGDPQPMADAVIADMDCDWNSVAEAMRGECPDGSPIWYQKHMPHHMEGPVDIRDFPETRHAFLIRDPRRVAASYANKRSSIRPEHLGVTRQRLYFEMESDRLGYAPPVVDTSDILHNPGGLLAKLCERLGIEWDPTMLSWTKGPHPEDGIWGTHWYDKVNASTGFGSPPGGLPDLAPEFEEVAEACRADYEALATYRITA</sequence>
<keyword evidence="4" id="KW-1185">Reference proteome</keyword>
<dbReference type="Gene3D" id="3.40.50.300">
    <property type="entry name" value="P-loop containing nucleotide triphosphate hydrolases"/>
    <property type="match status" value="1"/>
</dbReference>
<comment type="caution">
    <text evidence="3">The sequence shown here is derived from an EMBL/GenBank/DDBJ whole genome shotgun (WGS) entry which is preliminary data.</text>
</comment>
<keyword evidence="3" id="KW-0378">Hydrolase</keyword>
<proteinExistence type="inferred from homology"/>
<dbReference type="Proteomes" id="UP000444185">
    <property type="component" value="Unassembled WGS sequence"/>
</dbReference>
<accession>A0A844XY82</accession>
<dbReference type="PANTHER" id="PTHR42743">
    <property type="entry name" value="AMINO-ACID AMINOTRANSFERASE"/>
    <property type="match status" value="1"/>
</dbReference>
<protein>
    <submittedName>
        <fullName evidence="3">HAD family hydrolase</fullName>
    </submittedName>
</protein>
<gene>
    <name evidence="3" type="ORF">GRI42_04265</name>
</gene>